<dbReference type="Proteomes" id="UP000229364">
    <property type="component" value="Unassembled WGS sequence"/>
</dbReference>
<comment type="function">
    <text evidence="6">Forms membrane-associated dynamic filaments that are essential for cell shape determination. Acts by regulating cell wall synthesis and cell elongation, and thus cell shape. A feedback loop between cell geometry and MreB localization may maintain elongated cell shape by targeting cell wall growth to regions of negative cell wall curvature.</text>
</comment>
<keyword evidence="7" id="KW-0472">Membrane</keyword>
<evidence type="ECO:0000256" key="5">
    <source>
        <dbReference type="ARBA" id="ARBA00023458"/>
    </source>
</evidence>
<dbReference type="HAMAP" id="MF_02207">
    <property type="entry name" value="MreB"/>
    <property type="match status" value="1"/>
</dbReference>
<feature type="transmembrane region" description="Helical" evidence="7">
    <location>
        <begin position="278"/>
        <end position="299"/>
    </location>
</feature>
<comment type="caution">
    <text evidence="6">Lacks conserved residue(s) required for the propagation of feature annotation.</text>
</comment>
<name>A0A2M7VIZ9_9BACT</name>
<feature type="binding site" evidence="6">
    <location>
        <begin position="14"/>
        <end position="16"/>
    </location>
    <ligand>
        <name>ATP</name>
        <dbReference type="ChEBI" id="CHEBI:30616"/>
    </ligand>
</feature>
<dbReference type="InterPro" id="IPR043129">
    <property type="entry name" value="ATPase_NBD"/>
</dbReference>
<dbReference type="Gene3D" id="3.30.420.40">
    <property type="match status" value="3"/>
</dbReference>
<evidence type="ECO:0000256" key="6">
    <source>
        <dbReference type="HAMAP-Rule" id="MF_02207"/>
    </source>
</evidence>
<keyword evidence="2 6" id="KW-0547">Nucleotide-binding</keyword>
<protein>
    <recommendedName>
        <fullName evidence="6">Cell shape-determining protein MreB</fullName>
    </recommendedName>
</protein>
<evidence type="ECO:0000256" key="2">
    <source>
        <dbReference type="ARBA" id="ARBA00022741"/>
    </source>
</evidence>
<dbReference type="NCBIfam" id="NF010539">
    <property type="entry name" value="PRK13927.1"/>
    <property type="match status" value="1"/>
</dbReference>
<keyword evidence="7" id="KW-0812">Transmembrane</keyword>
<keyword evidence="4 6" id="KW-0133">Cell shape</keyword>
<comment type="similarity">
    <text evidence="5 6">Belongs to the FtsA/MreB family.</text>
</comment>
<dbReference type="EMBL" id="PFPR01000033">
    <property type="protein sequence ID" value="PJA01716.1"/>
    <property type="molecule type" value="Genomic_DNA"/>
</dbReference>
<dbReference type="AlphaFoldDB" id="A0A2M7VIZ9"/>
<evidence type="ECO:0000313" key="8">
    <source>
        <dbReference type="EMBL" id="PJA01716.1"/>
    </source>
</evidence>
<keyword evidence="3 6" id="KW-0067">ATP-binding</keyword>
<proteinExistence type="inferred from homology"/>
<dbReference type="NCBIfam" id="TIGR00904">
    <property type="entry name" value="mreB"/>
    <property type="match status" value="1"/>
</dbReference>
<evidence type="ECO:0000256" key="3">
    <source>
        <dbReference type="ARBA" id="ARBA00022840"/>
    </source>
</evidence>
<dbReference type="SUPFAM" id="SSF53067">
    <property type="entry name" value="Actin-like ATPase domain"/>
    <property type="match status" value="2"/>
</dbReference>
<evidence type="ECO:0000256" key="1">
    <source>
        <dbReference type="ARBA" id="ARBA00022490"/>
    </source>
</evidence>
<keyword evidence="7" id="KW-1133">Transmembrane helix</keyword>
<gene>
    <name evidence="6" type="primary">mreB</name>
    <name evidence="8" type="ORF">COX74_01310</name>
</gene>
<evidence type="ECO:0000313" key="9">
    <source>
        <dbReference type="Proteomes" id="UP000229364"/>
    </source>
</evidence>
<dbReference type="GO" id="GO:0005737">
    <property type="term" value="C:cytoplasm"/>
    <property type="evidence" value="ECO:0007669"/>
    <property type="project" value="UniProtKB-SubCell"/>
</dbReference>
<dbReference type="PRINTS" id="PR01652">
    <property type="entry name" value="SHAPEPROTEIN"/>
</dbReference>
<dbReference type="InterPro" id="IPR056546">
    <property type="entry name" value="MreB_MamK-like"/>
</dbReference>
<dbReference type="Pfam" id="PF06723">
    <property type="entry name" value="MreB_Mbl"/>
    <property type="match status" value="1"/>
</dbReference>
<feature type="binding site" evidence="6">
    <location>
        <begin position="160"/>
        <end position="162"/>
    </location>
    <ligand>
        <name>ATP</name>
        <dbReference type="ChEBI" id="CHEBI:30616"/>
    </ligand>
</feature>
<dbReference type="GO" id="GO:0000902">
    <property type="term" value="P:cell morphogenesis"/>
    <property type="evidence" value="ECO:0007669"/>
    <property type="project" value="InterPro"/>
</dbReference>
<comment type="caution">
    <text evidence="8">The sequence shown here is derived from an EMBL/GenBank/DDBJ whole genome shotgun (WGS) entry which is preliminary data.</text>
</comment>
<comment type="subcellular location">
    <subcellularLocation>
        <location evidence="6">Cytoplasm</location>
    </subcellularLocation>
    <text evidence="6">Membrane-associated.</text>
</comment>
<comment type="subunit">
    <text evidence="6">Forms polymers.</text>
</comment>
<dbReference type="GO" id="GO:0005524">
    <property type="term" value="F:ATP binding"/>
    <property type="evidence" value="ECO:0007669"/>
    <property type="project" value="UniProtKB-KW"/>
</dbReference>
<reference evidence="9" key="1">
    <citation type="submission" date="2017-09" db="EMBL/GenBank/DDBJ databases">
        <title>Depth-based differentiation of microbial function through sediment-hosted aquifers and enrichment of novel symbionts in the deep terrestrial subsurface.</title>
        <authorList>
            <person name="Probst A.J."/>
            <person name="Ladd B."/>
            <person name="Jarett J.K."/>
            <person name="Geller-Mcgrath D.E."/>
            <person name="Sieber C.M.K."/>
            <person name="Emerson J.B."/>
            <person name="Anantharaman K."/>
            <person name="Thomas B.C."/>
            <person name="Malmstrom R."/>
            <person name="Stieglmeier M."/>
            <person name="Klingl A."/>
            <person name="Woyke T."/>
            <person name="Ryan C.M."/>
            <person name="Banfield J.F."/>
        </authorList>
    </citation>
    <scope>NUCLEOTIDE SEQUENCE [LARGE SCALE GENOMIC DNA]</scope>
</reference>
<feature type="binding site" evidence="6">
    <location>
        <begin position="288"/>
        <end position="291"/>
    </location>
    <ligand>
        <name>ATP</name>
        <dbReference type="ChEBI" id="CHEBI:30616"/>
    </ligand>
</feature>
<evidence type="ECO:0000256" key="4">
    <source>
        <dbReference type="ARBA" id="ARBA00022960"/>
    </source>
</evidence>
<evidence type="ECO:0000256" key="7">
    <source>
        <dbReference type="SAM" id="Phobius"/>
    </source>
</evidence>
<organism evidence="8 9">
    <name type="scientific">bacterium (Candidatus Gribaldobacteria) CG_4_10_14_0_2_um_filter_41_16</name>
    <dbReference type="NCBI Taxonomy" id="2014265"/>
    <lineage>
        <taxon>Bacteria</taxon>
        <taxon>Candidatus Gribaldobacteria</taxon>
    </lineage>
</organism>
<dbReference type="GO" id="GO:0008360">
    <property type="term" value="P:regulation of cell shape"/>
    <property type="evidence" value="ECO:0007669"/>
    <property type="project" value="UniProtKB-UniRule"/>
</dbReference>
<sequence length="345" mass="36998">MRYFSEDIAIDLGTANSAVYVRGQGIVINEPSVVALNTKTGQILAVGEEAKKMVGRTPAHIQAVRPLVRGVVSDFEVTEQMLRYFIEKVHHKKFISLSWPRIIVGIPSRVTEVEKKAVEDAAKNAGAREVFLIEEPVAAAIGARLPIQEAKGTFIIDIGGGTTDIAVISLGGIVTSQSLSIAGDKLSDDIVQYVQQKYQLLIGERTAEEAKISIGCAVPLKEKKEFRLRGRNLVSGLPEEVIVDSEDIRKAMEKSLNAMMEAVKGIIESTPPELLADIMGSGIYIVGGGALLAGLDVLLSAATRMKVKIIEDPLTAVVRGGGIVLENLDTLREVLADTSSGMAIK</sequence>
<dbReference type="PANTHER" id="PTHR42749:SF1">
    <property type="entry name" value="CELL SHAPE-DETERMINING PROTEIN MREB"/>
    <property type="match status" value="1"/>
</dbReference>
<dbReference type="CDD" id="cd10225">
    <property type="entry name" value="ASKHA_NBD_MreB-like"/>
    <property type="match status" value="1"/>
</dbReference>
<dbReference type="InterPro" id="IPR004753">
    <property type="entry name" value="MreB"/>
</dbReference>
<accession>A0A2M7VIZ9</accession>
<dbReference type="PANTHER" id="PTHR42749">
    <property type="entry name" value="CELL SHAPE-DETERMINING PROTEIN MREB"/>
    <property type="match status" value="1"/>
</dbReference>
<keyword evidence="1 6" id="KW-0963">Cytoplasm</keyword>